<accession>A0ABP1S3A9</accession>
<evidence type="ECO:0000256" key="1">
    <source>
        <dbReference type="SAM" id="SignalP"/>
    </source>
</evidence>
<dbReference type="Proteomes" id="UP001642540">
    <property type="component" value="Unassembled WGS sequence"/>
</dbReference>
<sequence length="232" mass="25829">MKFVIAAISIFLFGYTLACRPVIRLYESEGYGDEYVEVAREFITLTNEANLTAKMGLKNYNLRTCAEGMWLGYEFENYTGSKTLLSGKSNATAGIDALYNNCAYQNTGNKIRSLKVVGSNASYTASALVTYPLPHLDGDESTYLNDTRTLGSITSLFIVGNEEVELFTNVGFGGLSVCIRPNNGYINYYYDYEEKNDILNGTSVFTYLSNLNNVFQTNNFQSFRFGCGRSKA</sequence>
<feature type="signal peptide" evidence="1">
    <location>
        <begin position="1"/>
        <end position="18"/>
    </location>
</feature>
<protein>
    <submittedName>
        <fullName evidence="2">Uncharacterized protein</fullName>
    </submittedName>
</protein>
<organism evidence="2 3">
    <name type="scientific">Orchesella dallaii</name>
    <dbReference type="NCBI Taxonomy" id="48710"/>
    <lineage>
        <taxon>Eukaryota</taxon>
        <taxon>Metazoa</taxon>
        <taxon>Ecdysozoa</taxon>
        <taxon>Arthropoda</taxon>
        <taxon>Hexapoda</taxon>
        <taxon>Collembola</taxon>
        <taxon>Entomobryomorpha</taxon>
        <taxon>Entomobryoidea</taxon>
        <taxon>Orchesellidae</taxon>
        <taxon>Orchesellinae</taxon>
        <taxon>Orchesella</taxon>
    </lineage>
</organism>
<keyword evidence="1" id="KW-0732">Signal</keyword>
<gene>
    <name evidence="2" type="ORF">ODALV1_LOCUS29297</name>
</gene>
<feature type="chain" id="PRO_5045194807" evidence="1">
    <location>
        <begin position="19"/>
        <end position="232"/>
    </location>
</feature>
<dbReference type="InterPro" id="IPR011024">
    <property type="entry name" value="G_crystallin-like"/>
</dbReference>
<dbReference type="SUPFAM" id="SSF49695">
    <property type="entry name" value="gamma-Crystallin-like"/>
    <property type="match status" value="1"/>
</dbReference>
<keyword evidence="3" id="KW-1185">Reference proteome</keyword>
<reference evidence="2 3" key="1">
    <citation type="submission" date="2024-08" db="EMBL/GenBank/DDBJ databases">
        <authorList>
            <person name="Cucini C."/>
            <person name="Frati F."/>
        </authorList>
    </citation>
    <scope>NUCLEOTIDE SEQUENCE [LARGE SCALE GENOMIC DNA]</scope>
</reference>
<proteinExistence type="predicted"/>
<evidence type="ECO:0000313" key="2">
    <source>
        <dbReference type="EMBL" id="CAL8143149.1"/>
    </source>
</evidence>
<dbReference type="Gene3D" id="2.60.20.10">
    <property type="entry name" value="Crystallins"/>
    <property type="match status" value="1"/>
</dbReference>
<comment type="caution">
    <text evidence="2">The sequence shown here is derived from an EMBL/GenBank/DDBJ whole genome shotgun (WGS) entry which is preliminary data.</text>
</comment>
<dbReference type="EMBL" id="CAXLJM020000151">
    <property type="protein sequence ID" value="CAL8143149.1"/>
    <property type="molecule type" value="Genomic_DNA"/>
</dbReference>
<evidence type="ECO:0000313" key="3">
    <source>
        <dbReference type="Proteomes" id="UP001642540"/>
    </source>
</evidence>
<name>A0ABP1S3A9_9HEXA</name>